<feature type="region of interest" description="Disordered" evidence="3">
    <location>
        <begin position="1067"/>
        <end position="1091"/>
    </location>
</feature>
<protein>
    <submittedName>
        <fullName evidence="6">AT-hook containing transcription factor 1</fullName>
    </submittedName>
</protein>
<dbReference type="InterPro" id="IPR052620">
    <property type="entry name" value="ELYS/MEL-28_NucAsmblyFactor"/>
</dbReference>
<reference evidence="7" key="2">
    <citation type="journal article" date="2007" name="PLoS Biol.">
        <title>Survey sequencing and comparative analysis of the elephant shark (Callorhinchus milii) genome.</title>
        <authorList>
            <person name="Venkatesh B."/>
            <person name="Kirkness E.F."/>
            <person name="Loh Y.H."/>
            <person name="Halpern A.L."/>
            <person name="Lee A.P."/>
            <person name="Johnson J."/>
            <person name="Dandona N."/>
            <person name="Viswanathan L.D."/>
            <person name="Tay A."/>
            <person name="Venter J.C."/>
            <person name="Strausberg R.L."/>
            <person name="Brenner S."/>
        </authorList>
    </citation>
    <scope>NUCLEOTIDE SEQUENCE [LARGE SCALE GENOMIC DNA]</scope>
</reference>
<comment type="subcellular location">
    <subcellularLocation>
        <location evidence="1">Nucleus</location>
    </subcellularLocation>
</comment>
<dbReference type="Pfam" id="PF13934">
    <property type="entry name" value="ELYS"/>
    <property type="match status" value="1"/>
</dbReference>
<feature type="region of interest" description="Disordered" evidence="3">
    <location>
        <begin position="1799"/>
        <end position="1834"/>
    </location>
</feature>
<dbReference type="OMA" id="ANRINVE"/>
<name>A0A4W3JUN0_CALMI</name>
<feature type="region of interest" description="Disordered" evidence="3">
    <location>
        <begin position="1308"/>
        <end position="1327"/>
    </location>
</feature>
<evidence type="ECO:0000259" key="5">
    <source>
        <dbReference type="Pfam" id="PF16687"/>
    </source>
</evidence>
<feature type="compositionally biased region" description="Basic and acidic residues" evidence="3">
    <location>
        <begin position="1308"/>
        <end position="1319"/>
    </location>
</feature>
<sequence length="2285" mass="254075">MCELAAQVTSSLLQFPEVTLQALVDDESMQDEALQGKVAIGRNGLAWLASGAHLELVNSVTGERLSAYRFRGIGEQPPTILAIKEFCWLKRTGLLIGLKESEGSILCLYDLGVSRVVKAVFLPGKVTAIEPIINHGGASASTQRLYQSLRWFFGIAAVVTDTGHVLLVDLCLDFSCSQSEQEPADLEVVNRSPAEIPRMRENVVREGRHLCFQLQSPSGVGATALSYVARTNQLAVGFSNGYVQLWNLKTLKKEYYSQLEGGKVPVFAFTFQEPENDPRNCCYLWAVQSAQDSEGDVVSLHLLQLAFGDRKNLTSGQILYEGLEYCEERYTQDLTLGMFSSRTRNTNARLLGCQTVEKFRNHADRDESMNEATSPDTSVSIFSWQVNTYGQRKPSSYLGIFDINRWYHAQMPDSLRAGEQLHNCPYFALWSLDAVVGMTFPHYLLDVLVHERNLSRGVAPSYPPPEQFFNPSTYNFDATCLLNSGLVHITCPGFQKETLNYLKKTGPCLSKAIPDGYSRCLMAGLLSPRLADVHPSSLTQEEQLEAILSAAVESSSLGLITGCIKQWTAEEQPRSAASLRFVLEWTWKKITRTKEELDNICVPLFDGSCNFIDSHTLQSLQHCQMLLSNLTTIVNCFLTEAQELTERGLVDLMNKRTVGSLIAQYAQVVLWFCRAGLLPEGSDDVDVLQLSRPVYNYPVIQNYYTNRRQKLERLSRGRWCSDCLMIDGVVSEIGDHLEQLWRQDEGGTGKYPPSTLHALLDVYLLENVNETTKHTIAIYLILDILSSVSNKNESSIESFPPAFAVPVGLVNLIQGFWLLDHNDHENALDRILHPATSRSISSWQHIRIIQALMCQGEHSKALRYLQAMKPSMSSISELKLHLTVLLFNRCVVEAWNLLQQNASRINLEGLLMHMYELCQEMGLMEDLFKLPFNTTEQECLEKFLTTSGSLQNYEFLLVHHLQRANYVPAIQLNQSLKMNLNDHDPQVRERTAARNSILEQYGKVLPKVQRKLATERANPYRSAVFREVKRPKPLSTMAKRTTSGNVLTRATFINTVLSKVNEVWQGNEKGNHSPINSPGNNGAPSANRSTELCDPFVGTPISKSVGKFSRLLDSLVELKTQSLLTTESTLFTQSKASPSWMTTSPLQSYTVNTGYLTAITKASELKLLQTPPVVKRTRAFTTSESAFASFTPQSILRSSLRPTPLGSPSASPSRSLTPPLRAKETKISFLEEKLTVRWTNGVAAADEIKLLSSASHIPRTPSIESWPSTTDNQPAYDQSPDRDIVSEQVEMFNISSADKEDEKIEIRKEHVDSSARTEEWSLEEYEDAAEDLDRGDAPEELMQIEEKILSGAPMEVEGPAAEVEGPTAEVEGPAAEVEGPAAEVEGPAAEVEGPAAEVEGPAAEVEGHSRDEQQVEIFERMKEKENLSEDWAPGDEGEAMDTVDNLYTSEELILPTEEKSFSCSPTQLEEQDRVEVEDFKITDIITSALTSSTSFHETVLSSHNFAYTNESEDVFLGMAQQPLPITPQESEGMLESEGILKPATADIEPVVIVDDFEDMPSTQPKDEENESMLSKDDDSDVEIMEDNAVCSPNEPLATLLPVNTQQLQDVEDGFETESPKEELCVVELSQPDPVEFAGECAFEFEEQHSNGVEAVQEPEGYDVDLIGEHHVEENFTLILDGADEAEPVLTLDANHQPAFSENENVILSQSSETKTGNPDRENSEVSSAEAETEEEPPIKSISLVLGDQGPLEDQHNLSEALPYLPTPIKEATTENLIDVLEDTKQVGESEMEELSELISLPDQADTPMTGRILRSGSFKSKPVKKSQTDEAREVFSEDLKPNQIEAVATPTSVRGQSIKVTEVKGQDDEQNVLMEMQDDKLEKTAVMTPRRSTRKTAAAAGEILGTTLFPKDAVADQNIAGILPTSKVTRRTIASRKDIQERTFAVGELALEQQGEAVSTVRSTRRTMAGRADALLGPEEVDIGQQTEAIFTSTRKKNRKSTIETPCKLPSTLEMSQQDSALSTPSRRTRSRAHLVTVKDISEVTPNVERNSRTSRRRGASAVESTEPPIPVDNVDDQPEEQLTVTFTHMPTRRRPGETPVSQAIGLTEKNYGFSSPHTRSTRKLKAEKTPLSETPEQQPPEFVFATPLTRSSRRIGKTTLKSVQEQDLRDMEENVPKVTDVQQLEDIKNKKPESKPGARGKTTRLRVKKSSRTAGNTVSWSPPPVEIKFLSPLVSPVDAPVNKREASEDDSGSIKHRMTLRHKRTKVISAFRKPVTRRKIIQRK</sequence>
<reference evidence="6" key="4">
    <citation type="submission" date="2025-08" db="UniProtKB">
        <authorList>
            <consortium name="Ensembl"/>
        </authorList>
    </citation>
    <scope>IDENTIFICATION</scope>
</reference>
<keyword evidence="2" id="KW-0539">Nucleus</keyword>
<feature type="region of interest" description="Disordered" evidence="3">
    <location>
        <begin position="2111"/>
        <end position="2139"/>
    </location>
</feature>
<accession>A0A4W3JUN0</accession>
<dbReference type="GO" id="GO:0005634">
    <property type="term" value="C:nucleus"/>
    <property type="evidence" value="ECO:0007669"/>
    <property type="project" value="UniProtKB-SubCell"/>
</dbReference>
<dbReference type="STRING" id="7868.ENSCMIP00000046517"/>
<feature type="region of interest" description="Disordered" evidence="3">
    <location>
        <begin position="1361"/>
        <end position="1381"/>
    </location>
</feature>
<feature type="region of interest" description="Disordered" evidence="3">
    <location>
        <begin position="2237"/>
        <end position="2261"/>
    </location>
</feature>
<feature type="region of interest" description="Disordered" evidence="3">
    <location>
        <begin position="1259"/>
        <end position="1279"/>
    </location>
</feature>
<evidence type="ECO:0000259" key="4">
    <source>
        <dbReference type="Pfam" id="PF13934"/>
    </source>
</evidence>
<feature type="domain" description="ELYS beta-propeller" evidence="5">
    <location>
        <begin position="1"/>
        <end position="488"/>
    </location>
</feature>
<feature type="region of interest" description="Disordered" evidence="3">
    <location>
        <begin position="1558"/>
        <end position="1577"/>
    </location>
</feature>
<evidence type="ECO:0000256" key="3">
    <source>
        <dbReference type="SAM" id="MobiDB-lite"/>
    </source>
</evidence>
<proteinExistence type="predicted"/>
<feature type="compositionally biased region" description="Basic residues" evidence="3">
    <location>
        <begin position="2202"/>
        <end position="2212"/>
    </location>
</feature>
<feature type="compositionally biased region" description="Polar residues" evidence="3">
    <location>
        <begin position="1700"/>
        <end position="1716"/>
    </location>
</feature>
<feature type="compositionally biased region" description="Polar residues" evidence="3">
    <location>
        <begin position="1198"/>
        <end position="1216"/>
    </location>
</feature>
<dbReference type="InterPro" id="IPR025151">
    <property type="entry name" value="ELYS_dom"/>
</dbReference>
<dbReference type="GeneTree" id="ENSGT00390000018900"/>
<keyword evidence="7" id="KW-1185">Reference proteome</keyword>
<feature type="region of interest" description="Disordered" evidence="3">
    <location>
        <begin position="2190"/>
        <end position="2220"/>
    </location>
</feature>
<evidence type="ECO:0000313" key="7">
    <source>
        <dbReference type="Proteomes" id="UP000314986"/>
    </source>
</evidence>
<reference evidence="6" key="5">
    <citation type="submission" date="2025-09" db="UniProtKB">
        <authorList>
            <consortium name="Ensembl"/>
        </authorList>
    </citation>
    <scope>IDENTIFICATION</scope>
</reference>
<dbReference type="InterPro" id="IPR032040">
    <property type="entry name" value="ELYS-bb"/>
</dbReference>
<feature type="domain" description="ELYS-like" evidence="4">
    <location>
        <begin position="723"/>
        <end position="946"/>
    </location>
</feature>
<dbReference type="Proteomes" id="UP000314986">
    <property type="component" value="Unassembled WGS sequence"/>
</dbReference>
<evidence type="ECO:0000313" key="6">
    <source>
        <dbReference type="Ensembl" id="ENSCMIP00000046517.1"/>
    </source>
</evidence>
<feature type="compositionally biased region" description="Polar residues" evidence="3">
    <location>
        <begin position="1073"/>
        <end position="1090"/>
    </location>
</feature>
<dbReference type="InParanoid" id="A0A4W3JUN0"/>
<reference evidence="7" key="3">
    <citation type="journal article" date="2014" name="Nature">
        <title>Elephant shark genome provides unique insights into gnathostome evolution.</title>
        <authorList>
            <consortium name="International Elephant Shark Genome Sequencing Consortium"/>
            <person name="Venkatesh B."/>
            <person name="Lee A.P."/>
            <person name="Ravi V."/>
            <person name="Maurya A.K."/>
            <person name="Lian M.M."/>
            <person name="Swann J.B."/>
            <person name="Ohta Y."/>
            <person name="Flajnik M.F."/>
            <person name="Sutoh Y."/>
            <person name="Kasahara M."/>
            <person name="Hoon S."/>
            <person name="Gangu V."/>
            <person name="Roy S.W."/>
            <person name="Irimia M."/>
            <person name="Korzh V."/>
            <person name="Kondrychyn I."/>
            <person name="Lim Z.W."/>
            <person name="Tay B.H."/>
            <person name="Tohari S."/>
            <person name="Kong K.W."/>
            <person name="Ho S."/>
            <person name="Lorente-Galdos B."/>
            <person name="Quilez J."/>
            <person name="Marques-Bonet T."/>
            <person name="Raney B.J."/>
            <person name="Ingham P.W."/>
            <person name="Tay A."/>
            <person name="Hillier L.W."/>
            <person name="Minx P."/>
            <person name="Boehm T."/>
            <person name="Wilson R.K."/>
            <person name="Brenner S."/>
            <person name="Warren W.C."/>
        </authorList>
    </citation>
    <scope>NUCLEOTIDE SEQUENCE [LARGE SCALE GENOMIC DNA]</scope>
</reference>
<organism evidence="6 7">
    <name type="scientific">Callorhinchus milii</name>
    <name type="common">Ghost shark</name>
    <dbReference type="NCBI Taxonomy" id="7868"/>
    <lineage>
        <taxon>Eukaryota</taxon>
        <taxon>Metazoa</taxon>
        <taxon>Chordata</taxon>
        <taxon>Craniata</taxon>
        <taxon>Vertebrata</taxon>
        <taxon>Chondrichthyes</taxon>
        <taxon>Holocephali</taxon>
        <taxon>Chimaeriformes</taxon>
        <taxon>Callorhinchidae</taxon>
        <taxon>Callorhinchus</taxon>
    </lineage>
</organism>
<feature type="region of interest" description="Disordered" evidence="3">
    <location>
        <begin position="2045"/>
        <end position="2076"/>
    </location>
</feature>
<feature type="compositionally biased region" description="Polar residues" evidence="3">
    <location>
        <begin position="1262"/>
        <end position="1276"/>
    </location>
</feature>
<feature type="compositionally biased region" description="Low complexity" evidence="3">
    <location>
        <begin position="1364"/>
        <end position="1381"/>
    </location>
</feature>
<dbReference type="Ensembl" id="ENSCMIT00000047179.1">
    <property type="protein sequence ID" value="ENSCMIP00000046517.1"/>
    <property type="gene ID" value="ENSCMIG00000019106.1"/>
</dbReference>
<dbReference type="PANTHER" id="PTHR21583:SF8">
    <property type="entry name" value="PROTEIN ELYS"/>
    <property type="match status" value="1"/>
</dbReference>
<evidence type="ECO:0000256" key="2">
    <source>
        <dbReference type="ARBA" id="ARBA00023242"/>
    </source>
</evidence>
<evidence type="ECO:0000256" key="1">
    <source>
        <dbReference type="ARBA" id="ARBA00004123"/>
    </source>
</evidence>
<feature type="region of interest" description="Disordered" evidence="3">
    <location>
        <begin position="1700"/>
        <end position="1753"/>
    </location>
</feature>
<dbReference type="Pfam" id="PF16687">
    <property type="entry name" value="ELYS-bb"/>
    <property type="match status" value="1"/>
</dbReference>
<reference evidence="7" key="1">
    <citation type="journal article" date="2006" name="Science">
        <title>Ancient noncoding elements conserved in the human genome.</title>
        <authorList>
            <person name="Venkatesh B."/>
            <person name="Kirkness E.F."/>
            <person name="Loh Y.H."/>
            <person name="Halpern A.L."/>
            <person name="Lee A.P."/>
            <person name="Johnson J."/>
            <person name="Dandona N."/>
            <person name="Viswanathan L.D."/>
            <person name="Tay A."/>
            <person name="Venter J.C."/>
            <person name="Strausberg R.L."/>
            <person name="Brenner S."/>
        </authorList>
    </citation>
    <scope>NUCLEOTIDE SEQUENCE [LARGE SCALE GENOMIC DNA]</scope>
</reference>
<feature type="region of interest" description="Disordered" evidence="3">
    <location>
        <begin position="1198"/>
        <end position="1218"/>
    </location>
</feature>
<dbReference type="PANTHER" id="PTHR21583">
    <property type="entry name" value="ELYS PROTEIN"/>
    <property type="match status" value="1"/>
</dbReference>